<dbReference type="PROSITE" id="PS50853">
    <property type="entry name" value="FN3"/>
    <property type="match status" value="6"/>
</dbReference>
<feature type="domain" description="Ig-like" evidence="2">
    <location>
        <begin position="88"/>
        <end position="182"/>
    </location>
</feature>
<feature type="domain" description="Fibronectin type-III" evidence="3">
    <location>
        <begin position="569"/>
        <end position="677"/>
    </location>
</feature>
<dbReference type="InterPro" id="IPR007110">
    <property type="entry name" value="Ig-like_dom"/>
</dbReference>
<evidence type="ECO:0000313" key="5">
    <source>
        <dbReference type="WBParaSite" id="jg9033"/>
    </source>
</evidence>
<proteinExistence type="predicted"/>
<dbReference type="AlphaFoldDB" id="A0A915EU82"/>
<dbReference type="SMART" id="SM00060">
    <property type="entry name" value="FN3"/>
    <property type="match status" value="6"/>
</dbReference>
<feature type="domain" description="Fibronectin type-III" evidence="3">
    <location>
        <begin position="189"/>
        <end position="289"/>
    </location>
</feature>
<feature type="domain" description="Fibronectin type-III" evidence="3">
    <location>
        <begin position="887"/>
        <end position="991"/>
    </location>
</feature>
<dbReference type="SUPFAM" id="SSF48726">
    <property type="entry name" value="Immunoglobulin"/>
    <property type="match status" value="4"/>
</dbReference>
<feature type="domain" description="Ig-like" evidence="2">
    <location>
        <begin position="983"/>
        <end position="1073"/>
    </location>
</feature>
<dbReference type="PANTHER" id="PTHR13817">
    <property type="entry name" value="TITIN"/>
    <property type="match status" value="1"/>
</dbReference>
<dbReference type="SUPFAM" id="SSF49265">
    <property type="entry name" value="Fibronectin type III"/>
    <property type="match status" value="5"/>
</dbReference>
<dbReference type="InterPro" id="IPR003598">
    <property type="entry name" value="Ig_sub2"/>
</dbReference>
<dbReference type="Pfam" id="PF07679">
    <property type="entry name" value="I-set"/>
    <property type="match status" value="1"/>
</dbReference>
<accession>A0A915EU82</accession>
<protein>
    <submittedName>
        <fullName evidence="5">Uncharacterized protein</fullName>
    </submittedName>
</protein>
<dbReference type="Proteomes" id="UP000887574">
    <property type="component" value="Unplaced"/>
</dbReference>
<dbReference type="Gene3D" id="2.60.40.10">
    <property type="entry name" value="Immunoglobulins"/>
    <property type="match status" value="11"/>
</dbReference>
<feature type="domain" description="Fibronectin type-III" evidence="3">
    <location>
        <begin position="769"/>
        <end position="882"/>
    </location>
</feature>
<dbReference type="CDD" id="cd00063">
    <property type="entry name" value="FN3"/>
    <property type="match status" value="7"/>
</dbReference>
<name>A0A915EU82_9BILA</name>
<dbReference type="SMART" id="SM00409">
    <property type="entry name" value="IG"/>
    <property type="match status" value="3"/>
</dbReference>
<dbReference type="InterPro" id="IPR036116">
    <property type="entry name" value="FN3_sf"/>
</dbReference>
<feature type="domain" description="Ig-like" evidence="2">
    <location>
        <begin position="386"/>
        <end position="464"/>
    </location>
</feature>
<feature type="domain" description="Fibronectin type-III" evidence="3">
    <location>
        <begin position="1"/>
        <end position="75"/>
    </location>
</feature>
<dbReference type="InterPro" id="IPR036179">
    <property type="entry name" value="Ig-like_dom_sf"/>
</dbReference>
<reference evidence="5" key="1">
    <citation type="submission" date="2022-11" db="UniProtKB">
        <authorList>
            <consortium name="WormBaseParasite"/>
        </authorList>
    </citation>
    <scope>IDENTIFICATION</scope>
</reference>
<dbReference type="Pfam" id="PF00041">
    <property type="entry name" value="fn3"/>
    <property type="match status" value="4"/>
</dbReference>
<feature type="domain" description="Ig-like" evidence="2">
    <location>
        <begin position="684"/>
        <end position="760"/>
    </location>
</feature>
<evidence type="ECO:0000256" key="1">
    <source>
        <dbReference type="ARBA" id="ARBA00022737"/>
    </source>
</evidence>
<dbReference type="InterPro" id="IPR050964">
    <property type="entry name" value="Striated_Muscle_Regulatory"/>
</dbReference>
<dbReference type="PANTHER" id="PTHR13817:SF175">
    <property type="entry name" value="IG-LIKE AND FIBRONECTIN TYPE-III DOMAIN-CONTAINING PROTEIN C27B7.7"/>
    <property type="match status" value="1"/>
</dbReference>
<dbReference type="InterPro" id="IPR013098">
    <property type="entry name" value="Ig_I-set"/>
</dbReference>
<dbReference type="SMART" id="SM00408">
    <property type="entry name" value="IGc2"/>
    <property type="match status" value="3"/>
</dbReference>
<dbReference type="InterPro" id="IPR003599">
    <property type="entry name" value="Ig_sub"/>
</dbReference>
<dbReference type="WBParaSite" id="jg9033">
    <property type="protein sequence ID" value="jg9033"/>
    <property type="gene ID" value="jg9033"/>
</dbReference>
<sequence>MGMRASQPQKYIIYYTKDPDSDLSDWSTKNVDGNVTSTVIDNQEEDTPYVIRMQAVTDDGPGIISDSYEVTTGQRHIPLKVKLEVLEPEISAEETIVEPKQPIRFRCIVEGRPKPSVFYTWLPFNDTESGQEPIYMVVNSLGDPSEHRYQTVDTESSTSTKRSLLCEARNIHGSTSDSQVFNVLKPGSPPAEIAPIVDLDNRVEINWVPPIHPNGDVKKYKVYLTTDPSRPLDQWQTHEVDAVGREPPKIEFTRGELEPETPYYVKIAAQNDDGEGVPSDTINFVTVSGAPLDAQLMCYQPNGPIKSYTVYFTPEDPGKLDENYKRWSKVELPISADTGMVTLDKDLHNILPDHDYKVRVSATNDLSEGPASGIVRFTTESGEVPPTIALEPSTNPASIKPLSNYTVHCKTTGIPPPQVSWTIGTSDEKIPGPILNLRDVVKDTTATCHAENNAGKVQEVLEIQVAGPGTPPNEIVAIPMLGETVNVEWTAPDEPNGPITHYVVHYGKVMEGETEPREWKSVEVSPDQVLHKLTDLDPKSDYAVKVQAVSDRGPGVMSDPFKLKTLPLAPKAPDTSLVTVHDNNTIQVEFDAAEDPSEPSKKIKDYKILYTSGDPLLEDTKWKELVYVSPDDQADTVKVQIDGENFDPDTKYSVKVIPRGEIEGLPSDPVIFQTGDGIIAPDKPLINVDTENNTIRVPAGADYTVTCTANGFPPPNMTWVDKDGNQIGVNGMLKVYDIKTTKETICVATNPGGREETPFTIYVAGPGNAPDNIRLSTNKPKTISVKWDPPTIPNGNITRYIIYYTPLDDQERAFQVGQVPKKPISEWMTFHVLGDNLNEGEKHASIHDFVESDTAYAVVIQAANPDGPGPYSIQHSIRTMSKAREKPPTELLVEPLNQTSVQVKWKPAEIEEDTPTGYEIFYIAADKQIEEDELLSLPKWNKVNVADPDSVSHTILNELKPDTEYVFKIRAIYSSGPGVFSEPCITKTLPEGDAPYILLPGSAYNVFCRATGKPQPSVKWIRGGNIAIDPSTVKSDESATRWSLNVANITEDTNFNCVAQNSLGVANWTIQLNVMEGLDPDWKAGVVTAENKDGQVYLSFSDKIPDYLKDPNDWVVLFTDDQNKPLDTWSREESGGRPLTTLQLAKTLEPGGTYYMAVENPNDGIRSPVFSFVVPSKFSLSEKHGKQNSLSMLNF</sequence>
<evidence type="ECO:0000313" key="4">
    <source>
        <dbReference type="Proteomes" id="UP000887574"/>
    </source>
</evidence>
<dbReference type="InterPro" id="IPR013783">
    <property type="entry name" value="Ig-like_fold"/>
</dbReference>
<organism evidence="4 5">
    <name type="scientific">Ditylenchus dipsaci</name>
    <dbReference type="NCBI Taxonomy" id="166011"/>
    <lineage>
        <taxon>Eukaryota</taxon>
        <taxon>Metazoa</taxon>
        <taxon>Ecdysozoa</taxon>
        <taxon>Nematoda</taxon>
        <taxon>Chromadorea</taxon>
        <taxon>Rhabditida</taxon>
        <taxon>Tylenchina</taxon>
        <taxon>Tylenchomorpha</taxon>
        <taxon>Sphaerularioidea</taxon>
        <taxon>Anguinidae</taxon>
        <taxon>Anguininae</taxon>
        <taxon>Ditylenchus</taxon>
    </lineage>
</organism>
<feature type="domain" description="Fibronectin type-III" evidence="3">
    <location>
        <begin position="471"/>
        <end position="568"/>
    </location>
</feature>
<evidence type="ECO:0000259" key="2">
    <source>
        <dbReference type="PROSITE" id="PS50835"/>
    </source>
</evidence>
<dbReference type="InterPro" id="IPR003961">
    <property type="entry name" value="FN3_dom"/>
</dbReference>
<dbReference type="PROSITE" id="PS50835">
    <property type="entry name" value="IG_LIKE"/>
    <property type="match status" value="4"/>
</dbReference>
<keyword evidence="1" id="KW-0677">Repeat</keyword>
<evidence type="ECO:0000259" key="3">
    <source>
        <dbReference type="PROSITE" id="PS50853"/>
    </source>
</evidence>
<keyword evidence="4" id="KW-1185">Reference proteome</keyword>